<dbReference type="SUPFAM" id="SSF55729">
    <property type="entry name" value="Acyl-CoA N-acyltransferases (Nat)"/>
    <property type="match status" value="1"/>
</dbReference>
<evidence type="ECO:0000259" key="1">
    <source>
        <dbReference type="Pfam" id="PF13302"/>
    </source>
</evidence>
<name>A0A1G6VJR4_PEPNI</name>
<keyword evidence="3" id="KW-1185">Reference proteome</keyword>
<accession>A0A1G6VJR4</accession>
<feature type="domain" description="N-acetyltransferase" evidence="1">
    <location>
        <begin position="7"/>
        <end position="148"/>
    </location>
</feature>
<dbReference type="GO" id="GO:0016747">
    <property type="term" value="F:acyltransferase activity, transferring groups other than amino-acyl groups"/>
    <property type="evidence" value="ECO:0007669"/>
    <property type="project" value="InterPro"/>
</dbReference>
<evidence type="ECO:0000313" key="2">
    <source>
        <dbReference type="EMBL" id="SDD53086.1"/>
    </source>
</evidence>
<dbReference type="PANTHER" id="PTHR43415">
    <property type="entry name" value="SPERMIDINE N(1)-ACETYLTRANSFERASE"/>
    <property type="match status" value="1"/>
</dbReference>
<dbReference type="STRING" id="2741.SAMN04489866_10440"/>
<reference evidence="2 3" key="1">
    <citation type="submission" date="2016-10" db="EMBL/GenBank/DDBJ databases">
        <authorList>
            <person name="de Groot N.N."/>
        </authorList>
    </citation>
    <scope>NUCLEOTIDE SEQUENCE [LARGE SCALE GENOMIC DNA]</scope>
    <source>
        <strain evidence="2 3">DSM 20475</strain>
    </source>
</reference>
<dbReference type="RefSeq" id="WP_091791506.1">
    <property type="nucleotide sequence ID" value="NZ_FNAF01000004.1"/>
</dbReference>
<organism evidence="2 3">
    <name type="scientific">Peptococcus niger</name>
    <dbReference type="NCBI Taxonomy" id="2741"/>
    <lineage>
        <taxon>Bacteria</taxon>
        <taxon>Bacillati</taxon>
        <taxon>Bacillota</taxon>
        <taxon>Clostridia</taxon>
        <taxon>Eubacteriales</taxon>
        <taxon>Peptococcaceae</taxon>
        <taxon>Peptococcus</taxon>
    </lineage>
</organism>
<dbReference type="OrthoDB" id="9795206at2"/>
<evidence type="ECO:0000313" key="3">
    <source>
        <dbReference type="Proteomes" id="UP000198995"/>
    </source>
</evidence>
<dbReference type="InterPro" id="IPR016181">
    <property type="entry name" value="Acyl_CoA_acyltransferase"/>
</dbReference>
<gene>
    <name evidence="2" type="ORF">SAMN04489866_10440</name>
</gene>
<dbReference type="InterPro" id="IPR000182">
    <property type="entry name" value="GNAT_dom"/>
</dbReference>
<keyword evidence="2" id="KW-0808">Transferase</keyword>
<dbReference type="AlphaFoldDB" id="A0A1G6VJR4"/>
<sequence>MLSGRKVLLEKPQIQDADVLQKWYLDKEFRLLYDGYRGNSLDMVMAEIKAGRDITDPHAERLNFLVRAKYNQEPIGVAAIMDIDRQNGHAAIAPGIADESKRLLGYGFDLMVVLCDTVFYDFGFRRVYMRVNDNNQLGLRSALSFGFQAEGQLRDHIFTGARYVDQWVVGLLKDEYEQLSVVKRWKARA</sequence>
<dbReference type="PANTHER" id="PTHR43415:SF3">
    <property type="entry name" value="GNAT-FAMILY ACETYLTRANSFERASE"/>
    <property type="match status" value="1"/>
</dbReference>
<dbReference type="Proteomes" id="UP000198995">
    <property type="component" value="Unassembled WGS sequence"/>
</dbReference>
<protein>
    <submittedName>
        <fullName evidence="2">Protein N-acetyltransferase, RimJ/RimL family</fullName>
    </submittedName>
</protein>
<dbReference type="EMBL" id="FNAF01000004">
    <property type="protein sequence ID" value="SDD53086.1"/>
    <property type="molecule type" value="Genomic_DNA"/>
</dbReference>
<dbReference type="Gene3D" id="3.40.630.30">
    <property type="match status" value="1"/>
</dbReference>
<proteinExistence type="predicted"/>
<dbReference type="Pfam" id="PF13302">
    <property type="entry name" value="Acetyltransf_3"/>
    <property type="match status" value="1"/>
</dbReference>